<protein>
    <submittedName>
        <fullName evidence="2">AhpC/TSA antioxidant enzyme-domain-containing protein</fullName>
    </submittedName>
</protein>
<organism evidence="2 3">
    <name type="scientific">Dichotomopilus funicola</name>
    <dbReference type="NCBI Taxonomy" id="1934379"/>
    <lineage>
        <taxon>Eukaryota</taxon>
        <taxon>Fungi</taxon>
        <taxon>Dikarya</taxon>
        <taxon>Ascomycota</taxon>
        <taxon>Pezizomycotina</taxon>
        <taxon>Sordariomycetes</taxon>
        <taxon>Sordariomycetidae</taxon>
        <taxon>Sordariales</taxon>
        <taxon>Chaetomiaceae</taxon>
        <taxon>Dichotomopilus</taxon>
    </lineage>
</organism>
<dbReference type="InterPro" id="IPR032801">
    <property type="entry name" value="PXL2A/B/C"/>
</dbReference>
<dbReference type="GeneID" id="87815438"/>
<evidence type="ECO:0000313" key="3">
    <source>
        <dbReference type="Proteomes" id="UP001302676"/>
    </source>
</evidence>
<comment type="caution">
    <text evidence="2">The sequence shown here is derived from an EMBL/GenBank/DDBJ whole genome shotgun (WGS) entry which is preliminary data.</text>
</comment>
<sequence>MASTQVTSAEAASAAAASGMDEFEGAVDTTTELPSRKLISEIDNFLIFDRYGKSCRFRNIYTGPHIARRVLNCQQYLSSIANSITPADLLNEPLLSTAIVVIGCGDPGLIASYAEESGCPFSIFTDPTGRLYEALGMIRTLGLGDRPAYTSKHLVWSSITSVGQGLKQLRSGLAGKGGDMKQVGGEFLFEPPLGAETTPLQSPVIGVSGEGADQEETDAGGQETGPSSEPRPKADDKSNVDEFDGDDKIVTWCHRMRTTRDHVEVPELMEVLGLKGDGKLTGDKERWERALKERLGTGKPLYGRNRTKLNLSGGVVDADGNYVVKVDNGVVSVNGSVTGSA</sequence>
<feature type="region of interest" description="Disordered" evidence="1">
    <location>
        <begin position="193"/>
        <end position="242"/>
    </location>
</feature>
<reference evidence="2" key="2">
    <citation type="submission" date="2023-05" db="EMBL/GenBank/DDBJ databases">
        <authorList>
            <consortium name="Lawrence Berkeley National Laboratory"/>
            <person name="Steindorff A."/>
            <person name="Hensen N."/>
            <person name="Bonometti L."/>
            <person name="Westerberg I."/>
            <person name="Brannstrom I.O."/>
            <person name="Guillou S."/>
            <person name="Cros-Aarteil S."/>
            <person name="Calhoun S."/>
            <person name="Haridas S."/>
            <person name="Kuo A."/>
            <person name="Mondo S."/>
            <person name="Pangilinan J."/>
            <person name="Riley R."/>
            <person name="Labutti K."/>
            <person name="Andreopoulos B."/>
            <person name="Lipzen A."/>
            <person name="Chen C."/>
            <person name="Yanf M."/>
            <person name="Daum C."/>
            <person name="Ng V."/>
            <person name="Clum A."/>
            <person name="Ohm R."/>
            <person name="Martin F."/>
            <person name="Silar P."/>
            <person name="Natvig D."/>
            <person name="Lalanne C."/>
            <person name="Gautier V."/>
            <person name="Ament-Velasquez S.L."/>
            <person name="Kruys A."/>
            <person name="Hutchinson M.I."/>
            <person name="Powell A.J."/>
            <person name="Barry K."/>
            <person name="Miller A.N."/>
            <person name="Grigoriev I.V."/>
            <person name="Debuchy R."/>
            <person name="Gladieux P."/>
            <person name="Thoren M.H."/>
            <person name="Johannesson H."/>
        </authorList>
    </citation>
    <scope>NUCLEOTIDE SEQUENCE</scope>
    <source>
        <strain evidence="2">CBS 141.50</strain>
    </source>
</reference>
<dbReference type="RefSeq" id="XP_062641390.1">
    <property type="nucleotide sequence ID" value="XM_062778825.1"/>
</dbReference>
<keyword evidence="3" id="KW-1185">Reference proteome</keyword>
<evidence type="ECO:0000313" key="2">
    <source>
        <dbReference type="EMBL" id="KAK4148019.1"/>
    </source>
</evidence>
<accession>A0AAN6VAW8</accession>
<dbReference type="Pfam" id="PF13911">
    <property type="entry name" value="AhpC-TSA_2"/>
    <property type="match status" value="1"/>
</dbReference>
<proteinExistence type="predicted"/>
<reference evidence="2" key="1">
    <citation type="journal article" date="2023" name="Mol. Phylogenet. Evol.">
        <title>Genome-scale phylogeny and comparative genomics of the fungal order Sordariales.</title>
        <authorList>
            <person name="Hensen N."/>
            <person name="Bonometti L."/>
            <person name="Westerberg I."/>
            <person name="Brannstrom I.O."/>
            <person name="Guillou S."/>
            <person name="Cros-Aarteil S."/>
            <person name="Calhoun S."/>
            <person name="Haridas S."/>
            <person name="Kuo A."/>
            <person name="Mondo S."/>
            <person name="Pangilinan J."/>
            <person name="Riley R."/>
            <person name="LaButti K."/>
            <person name="Andreopoulos B."/>
            <person name="Lipzen A."/>
            <person name="Chen C."/>
            <person name="Yan M."/>
            <person name="Daum C."/>
            <person name="Ng V."/>
            <person name="Clum A."/>
            <person name="Steindorff A."/>
            <person name="Ohm R.A."/>
            <person name="Martin F."/>
            <person name="Silar P."/>
            <person name="Natvig D.O."/>
            <person name="Lalanne C."/>
            <person name="Gautier V."/>
            <person name="Ament-Velasquez S.L."/>
            <person name="Kruys A."/>
            <person name="Hutchinson M.I."/>
            <person name="Powell A.J."/>
            <person name="Barry K."/>
            <person name="Miller A.N."/>
            <person name="Grigoriev I.V."/>
            <person name="Debuchy R."/>
            <person name="Gladieux P."/>
            <person name="Hiltunen Thoren M."/>
            <person name="Johannesson H."/>
        </authorList>
    </citation>
    <scope>NUCLEOTIDE SEQUENCE</scope>
    <source>
        <strain evidence="2">CBS 141.50</strain>
    </source>
</reference>
<dbReference type="PANTHER" id="PTHR28630:SF3">
    <property type="entry name" value="PEROXIREDOXIN-LIKE 2C"/>
    <property type="match status" value="1"/>
</dbReference>
<gene>
    <name evidence="2" type="ORF">C8A04DRAFT_23811</name>
</gene>
<dbReference type="EMBL" id="MU853554">
    <property type="protein sequence ID" value="KAK4148019.1"/>
    <property type="molecule type" value="Genomic_DNA"/>
</dbReference>
<evidence type="ECO:0000256" key="1">
    <source>
        <dbReference type="SAM" id="MobiDB-lite"/>
    </source>
</evidence>
<feature type="compositionally biased region" description="Basic and acidic residues" evidence="1">
    <location>
        <begin position="230"/>
        <end position="240"/>
    </location>
</feature>
<dbReference type="AlphaFoldDB" id="A0AAN6VAW8"/>
<dbReference type="PANTHER" id="PTHR28630">
    <property type="match status" value="1"/>
</dbReference>
<name>A0AAN6VAW8_9PEZI</name>
<dbReference type="Proteomes" id="UP001302676">
    <property type="component" value="Unassembled WGS sequence"/>
</dbReference>